<evidence type="ECO:0000256" key="1">
    <source>
        <dbReference type="SAM" id="SignalP"/>
    </source>
</evidence>
<dbReference type="SUPFAM" id="SSF48452">
    <property type="entry name" value="TPR-like"/>
    <property type="match status" value="1"/>
</dbReference>
<name>A0A3P1YG25_TANFO</name>
<organism evidence="2 3">
    <name type="scientific">Tannerella forsythia</name>
    <name type="common">Bacteroides forsythus</name>
    <dbReference type="NCBI Taxonomy" id="28112"/>
    <lineage>
        <taxon>Bacteria</taxon>
        <taxon>Pseudomonadati</taxon>
        <taxon>Bacteroidota</taxon>
        <taxon>Bacteroidia</taxon>
        <taxon>Bacteroidales</taxon>
        <taxon>Tannerellaceae</taxon>
        <taxon>Tannerella</taxon>
    </lineage>
</organism>
<reference evidence="2 3" key="1">
    <citation type="submission" date="2018-11" db="EMBL/GenBank/DDBJ databases">
        <title>Genomes From Bacteria Associated with the Canine Oral Cavity: a Test Case for Automated Genome-Based Taxonomic Assignment.</title>
        <authorList>
            <person name="Coil D.A."/>
            <person name="Jospin G."/>
            <person name="Darling A.E."/>
            <person name="Wallis C."/>
            <person name="Davis I.J."/>
            <person name="Harris S."/>
            <person name="Eisen J.A."/>
            <person name="Holcombe L.J."/>
            <person name="O'Flynn C."/>
        </authorList>
    </citation>
    <scope>NUCLEOTIDE SEQUENCE [LARGE SCALE GENOMIC DNA]</scope>
    <source>
        <strain evidence="2 3">OH1426_COT-023</strain>
    </source>
</reference>
<dbReference type="EMBL" id="RQYN01000090">
    <property type="protein sequence ID" value="RRD69929.1"/>
    <property type="molecule type" value="Genomic_DNA"/>
</dbReference>
<accession>A0A3P1YG25</accession>
<feature type="signal peptide" evidence="1">
    <location>
        <begin position="1"/>
        <end position="23"/>
    </location>
</feature>
<evidence type="ECO:0000313" key="2">
    <source>
        <dbReference type="EMBL" id="RRD69929.1"/>
    </source>
</evidence>
<evidence type="ECO:0000313" key="3">
    <source>
        <dbReference type="Proteomes" id="UP000279860"/>
    </source>
</evidence>
<dbReference type="Gene3D" id="1.25.40.390">
    <property type="match status" value="1"/>
</dbReference>
<sequence>MKINQLNKLISSGLLLLFLSACGETYLDTQPSEKIGEHDATATVNNLDYILNGMHSYNYTNWEAQAYNGEHSLNIARDMLGEDVINSTTGNGWYIGEARWIDHRNERSRLSRVPWLIYYNMILNANSILSNIERSDLQGEKRSKKESKAKLWHIELGVTFN</sequence>
<evidence type="ECO:0008006" key="4">
    <source>
        <dbReference type="Google" id="ProtNLM"/>
    </source>
</evidence>
<dbReference type="Proteomes" id="UP000279860">
    <property type="component" value="Unassembled WGS sequence"/>
</dbReference>
<dbReference type="InterPro" id="IPR011990">
    <property type="entry name" value="TPR-like_helical_dom_sf"/>
</dbReference>
<dbReference type="AlphaFoldDB" id="A0A3P1YG25"/>
<dbReference type="RefSeq" id="WP_124790959.1">
    <property type="nucleotide sequence ID" value="NZ_RQYN01000090.1"/>
</dbReference>
<dbReference type="PROSITE" id="PS51257">
    <property type="entry name" value="PROKAR_LIPOPROTEIN"/>
    <property type="match status" value="1"/>
</dbReference>
<comment type="caution">
    <text evidence="2">The sequence shown here is derived from an EMBL/GenBank/DDBJ whole genome shotgun (WGS) entry which is preliminary data.</text>
</comment>
<protein>
    <recommendedName>
        <fullName evidence="4">RagB/SusD family nutrient uptake outer membrane protein</fullName>
    </recommendedName>
</protein>
<gene>
    <name evidence="2" type="ORF">EII41_13195</name>
</gene>
<proteinExistence type="predicted"/>
<feature type="chain" id="PRO_5018051154" description="RagB/SusD family nutrient uptake outer membrane protein" evidence="1">
    <location>
        <begin position="24"/>
        <end position="161"/>
    </location>
</feature>
<keyword evidence="1" id="KW-0732">Signal</keyword>